<evidence type="ECO:0000313" key="1">
    <source>
        <dbReference type="EMBL" id="NDU95740.1"/>
    </source>
</evidence>
<organism evidence="1 2">
    <name type="scientific">Spirosoma terrae</name>
    <dbReference type="NCBI Taxonomy" id="1968276"/>
    <lineage>
        <taxon>Bacteria</taxon>
        <taxon>Pseudomonadati</taxon>
        <taxon>Bacteroidota</taxon>
        <taxon>Cytophagia</taxon>
        <taxon>Cytophagales</taxon>
        <taxon>Cytophagaceae</taxon>
        <taxon>Spirosoma</taxon>
    </lineage>
</organism>
<dbReference type="AlphaFoldDB" id="A0A6L9L5R2"/>
<proteinExistence type="predicted"/>
<protein>
    <submittedName>
        <fullName evidence="1">Uncharacterized protein</fullName>
    </submittedName>
</protein>
<dbReference type="Proteomes" id="UP000474175">
    <property type="component" value="Unassembled WGS sequence"/>
</dbReference>
<reference evidence="1 2" key="1">
    <citation type="submission" date="2020-02" db="EMBL/GenBank/DDBJ databases">
        <title>Draft genome sequence of two Spirosoma agri KCTC 52727 and Spirosoma terrae KCTC 52035.</title>
        <authorList>
            <person name="Rojas J."/>
            <person name="Ambika Manirajan B."/>
            <person name="Suarez C."/>
            <person name="Ratering S."/>
            <person name="Schnell S."/>
        </authorList>
    </citation>
    <scope>NUCLEOTIDE SEQUENCE [LARGE SCALE GENOMIC DNA]</scope>
    <source>
        <strain evidence="1 2">KCTC 52035</strain>
    </source>
</reference>
<dbReference type="EMBL" id="JAAFZH010000004">
    <property type="protein sequence ID" value="NDU95740.1"/>
    <property type="molecule type" value="Genomic_DNA"/>
</dbReference>
<name>A0A6L9L5R2_9BACT</name>
<comment type="caution">
    <text evidence="1">The sequence shown here is derived from an EMBL/GenBank/DDBJ whole genome shotgun (WGS) entry which is preliminary data.</text>
</comment>
<gene>
    <name evidence="1" type="ORF">GK108_12725</name>
</gene>
<dbReference type="RefSeq" id="WP_163948341.1">
    <property type="nucleotide sequence ID" value="NZ_JAAFZH010000004.1"/>
</dbReference>
<keyword evidence="2" id="KW-1185">Reference proteome</keyword>
<evidence type="ECO:0000313" key="2">
    <source>
        <dbReference type="Proteomes" id="UP000474175"/>
    </source>
</evidence>
<accession>A0A6L9L5R2</accession>
<sequence length="134" mass="13919">MPVPSCGSLLVGDILPVLDAEIDHHKQQLSFPKELLDSLGLAPGASLSQILSALVTKNQALQQTIDNQNKKLTAEALMSLVTSVDAGCLSGACGPGTTTLKGVLSSLVGEVCRLRDLVSAPSYSASTLTYLPNE</sequence>